<evidence type="ECO:0000256" key="2">
    <source>
        <dbReference type="ARBA" id="ARBA00023015"/>
    </source>
</evidence>
<dbReference type="PRINTS" id="PR00032">
    <property type="entry name" value="HTHARAC"/>
</dbReference>
<dbReference type="STRING" id="445710.ATSB10_06790"/>
<evidence type="ECO:0000256" key="5">
    <source>
        <dbReference type="ARBA" id="ARBA00023163"/>
    </source>
</evidence>
<dbReference type="RefSeq" id="WP_063670433.1">
    <property type="nucleotide sequence ID" value="NZ_CP014841.1"/>
</dbReference>
<dbReference type="GO" id="GO:0043565">
    <property type="term" value="F:sequence-specific DNA binding"/>
    <property type="evidence" value="ECO:0007669"/>
    <property type="project" value="InterPro"/>
</dbReference>
<keyword evidence="8" id="KW-1185">Reference proteome</keyword>
<organism evidence="7 8">
    <name type="scientific">Dyella thiooxydans</name>
    <dbReference type="NCBI Taxonomy" id="445710"/>
    <lineage>
        <taxon>Bacteria</taxon>
        <taxon>Pseudomonadati</taxon>
        <taxon>Pseudomonadota</taxon>
        <taxon>Gammaproteobacteria</taxon>
        <taxon>Lysobacterales</taxon>
        <taxon>Rhodanobacteraceae</taxon>
        <taxon>Dyella</taxon>
    </lineage>
</organism>
<dbReference type="AlphaFoldDB" id="A0A160MXW0"/>
<dbReference type="CDD" id="cd06124">
    <property type="entry name" value="cupin_NimR-like_N"/>
    <property type="match status" value="1"/>
</dbReference>
<dbReference type="Pfam" id="PF12833">
    <property type="entry name" value="HTH_18"/>
    <property type="match status" value="1"/>
</dbReference>
<keyword evidence="2" id="KW-0805">Transcription regulation</keyword>
<dbReference type="Pfam" id="PF02311">
    <property type="entry name" value="AraC_binding"/>
    <property type="match status" value="1"/>
</dbReference>
<evidence type="ECO:0000256" key="1">
    <source>
        <dbReference type="ARBA" id="ARBA00022491"/>
    </source>
</evidence>
<sequence>MRNTRVTAYEDTPRDVVATGNDYLPHRVLPSHSHKRGQLLYAATGVLTVITQAGGWVVPPHRALWIPPGVAHEVRMSGGVSTRSAYVHRDAVQRLGLPDRCRVIHVSPLLHALLMEAVDLPPEYALDGRDGRVMALLLDEVVAAPELPLTTPLPGDPRLARLCRALLEAPALEVDIDAMAYKAGMSRRSFTRLFRAQTGMSFALWRQQACLLAALALLGQGMPITRVATEIGYASASAFTAAFRRVLGAPPSRYLQADGRMDAETATVMALSINRSNMSGR</sequence>
<evidence type="ECO:0000313" key="8">
    <source>
        <dbReference type="Proteomes" id="UP000077255"/>
    </source>
</evidence>
<protein>
    <recommendedName>
        <fullName evidence="6">HTH araC/xylS-type domain-containing protein</fullName>
    </recommendedName>
</protein>
<dbReference type="PATRIC" id="fig|445710.3.peg.673"/>
<name>A0A160MXW0_9GAMM</name>
<keyword evidence="1" id="KW-0678">Repressor</keyword>
<evidence type="ECO:0000313" key="7">
    <source>
        <dbReference type="EMBL" id="AND68133.1"/>
    </source>
</evidence>
<dbReference type="GO" id="GO:0003700">
    <property type="term" value="F:DNA-binding transcription factor activity"/>
    <property type="evidence" value="ECO:0007669"/>
    <property type="project" value="InterPro"/>
</dbReference>
<dbReference type="InterPro" id="IPR003313">
    <property type="entry name" value="AraC-bd"/>
</dbReference>
<evidence type="ECO:0000259" key="6">
    <source>
        <dbReference type="PROSITE" id="PS01124"/>
    </source>
</evidence>
<dbReference type="FunFam" id="1.10.10.60:FF:000132">
    <property type="entry name" value="AraC family transcriptional regulator"/>
    <property type="match status" value="1"/>
</dbReference>
<evidence type="ECO:0000256" key="3">
    <source>
        <dbReference type="ARBA" id="ARBA00023125"/>
    </source>
</evidence>
<dbReference type="EMBL" id="CP014841">
    <property type="protein sequence ID" value="AND68133.1"/>
    <property type="molecule type" value="Genomic_DNA"/>
</dbReference>
<dbReference type="Gene3D" id="1.10.10.60">
    <property type="entry name" value="Homeodomain-like"/>
    <property type="match status" value="2"/>
</dbReference>
<proteinExistence type="predicted"/>
<dbReference type="PANTHER" id="PTHR11019">
    <property type="entry name" value="HTH-TYPE TRANSCRIPTIONAL REGULATOR NIMR"/>
    <property type="match status" value="1"/>
</dbReference>
<dbReference type="PANTHER" id="PTHR11019:SF159">
    <property type="entry name" value="TRANSCRIPTIONAL REGULATOR-RELATED"/>
    <property type="match status" value="1"/>
</dbReference>
<dbReference type="SUPFAM" id="SSF46689">
    <property type="entry name" value="Homeodomain-like"/>
    <property type="match status" value="1"/>
</dbReference>
<dbReference type="SUPFAM" id="SSF51182">
    <property type="entry name" value="RmlC-like cupins"/>
    <property type="match status" value="1"/>
</dbReference>
<dbReference type="SMART" id="SM00342">
    <property type="entry name" value="HTH_ARAC"/>
    <property type="match status" value="1"/>
</dbReference>
<gene>
    <name evidence="7" type="ORF">ATSB10_06790</name>
</gene>
<dbReference type="InterPro" id="IPR018062">
    <property type="entry name" value="HTH_AraC-typ_CS"/>
</dbReference>
<keyword evidence="4" id="KW-0010">Activator</keyword>
<dbReference type="PROSITE" id="PS01124">
    <property type="entry name" value="HTH_ARAC_FAMILY_2"/>
    <property type="match status" value="1"/>
</dbReference>
<keyword evidence="5" id="KW-0804">Transcription</keyword>
<dbReference type="InterPro" id="IPR014710">
    <property type="entry name" value="RmlC-like_jellyroll"/>
</dbReference>
<accession>A0A160MXW0</accession>
<dbReference type="InterPro" id="IPR018060">
    <property type="entry name" value="HTH_AraC"/>
</dbReference>
<feature type="domain" description="HTH araC/xylS-type" evidence="6">
    <location>
        <begin position="160"/>
        <end position="257"/>
    </location>
</feature>
<dbReference type="Proteomes" id="UP000077255">
    <property type="component" value="Chromosome"/>
</dbReference>
<dbReference type="KEGG" id="dtx:ATSB10_06790"/>
<dbReference type="InterPro" id="IPR020449">
    <property type="entry name" value="Tscrpt_reg_AraC-type_HTH"/>
</dbReference>
<reference evidence="7 8" key="1">
    <citation type="submission" date="2016-02" db="EMBL/GenBank/DDBJ databases">
        <title>Complete genome sequencing and analysis of ATSB10, Dyella thiooxydans isolated from rhizosphere soil of sunflower (Helianthus annuus L.).</title>
        <authorList>
            <person name="Lee Y."/>
            <person name="Hwangbo K."/>
            <person name="Chung H."/>
            <person name="Yoo J."/>
            <person name="Kim K.Y."/>
            <person name="Sa T.M."/>
            <person name="Um Y."/>
            <person name="Madhaiyan M."/>
        </authorList>
    </citation>
    <scope>NUCLEOTIDE SEQUENCE [LARGE SCALE GENOMIC DNA]</scope>
    <source>
        <strain evidence="7 8">ATSB10</strain>
    </source>
</reference>
<keyword evidence="3" id="KW-0238">DNA-binding</keyword>
<dbReference type="InterPro" id="IPR011051">
    <property type="entry name" value="RmlC_Cupin_sf"/>
</dbReference>
<dbReference type="OrthoDB" id="9804543at2"/>
<dbReference type="InterPro" id="IPR009057">
    <property type="entry name" value="Homeodomain-like_sf"/>
</dbReference>
<dbReference type="Gene3D" id="2.60.120.10">
    <property type="entry name" value="Jelly Rolls"/>
    <property type="match status" value="1"/>
</dbReference>
<dbReference type="PROSITE" id="PS00041">
    <property type="entry name" value="HTH_ARAC_FAMILY_1"/>
    <property type="match status" value="1"/>
</dbReference>
<evidence type="ECO:0000256" key="4">
    <source>
        <dbReference type="ARBA" id="ARBA00023159"/>
    </source>
</evidence>